<name>A0A2H2ZYP0_TRIPA</name>
<dbReference type="Proteomes" id="UP000219286">
    <property type="component" value="Unassembled WGS sequence"/>
</dbReference>
<dbReference type="EMBL" id="LFMI01000741">
    <property type="protein sequence ID" value="OTA06996.1"/>
    <property type="molecule type" value="Genomic_DNA"/>
</dbReference>
<sequence length="144" mass="15096">MAHCWRRAWAAVKCGRSEAVRWPVHGCWGVPDAWGDQWHCAAATADAAAAAPPCAHEDAAVGLSVLARGIQASYGLSPAPGRAERGGDWARGLAEGVCSWQSKHPEYARIPSSSGASEGLRSPLGLTVEDERLPWSLEAPGGEG</sequence>
<organism evidence="2 3">
    <name type="scientific">Trichoderma parareesei</name>
    <name type="common">Filamentous fungus</name>
    <dbReference type="NCBI Taxonomy" id="858221"/>
    <lineage>
        <taxon>Eukaryota</taxon>
        <taxon>Fungi</taxon>
        <taxon>Dikarya</taxon>
        <taxon>Ascomycota</taxon>
        <taxon>Pezizomycotina</taxon>
        <taxon>Sordariomycetes</taxon>
        <taxon>Hypocreomycetidae</taxon>
        <taxon>Hypocreales</taxon>
        <taxon>Hypocreaceae</taxon>
        <taxon>Trichoderma</taxon>
    </lineage>
</organism>
<proteinExistence type="predicted"/>
<reference evidence="2 3" key="1">
    <citation type="journal article" date="2015" name="Genome Announc.">
        <title>Genome sequence and annotation of Trichoderma parareesei, the ancestor of the cellulase producer Trichoderma reesei.</title>
        <authorList>
            <person name="Yang D."/>
            <person name="Pomraning K."/>
            <person name="Kopchinskiy A."/>
            <person name="Karimi Aghcheh R."/>
            <person name="Atanasova L."/>
            <person name="Chenthamara K."/>
            <person name="Baker S.E."/>
            <person name="Zhang R."/>
            <person name="Shen Q."/>
            <person name="Freitag M."/>
            <person name="Kubicek C.P."/>
            <person name="Druzhinina I.S."/>
        </authorList>
    </citation>
    <scope>NUCLEOTIDE SEQUENCE [LARGE SCALE GENOMIC DNA]</scope>
    <source>
        <strain evidence="2 3">CBS 125925</strain>
    </source>
</reference>
<evidence type="ECO:0000256" key="1">
    <source>
        <dbReference type="SAM" id="MobiDB-lite"/>
    </source>
</evidence>
<feature type="region of interest" description="Disordered" evidence="1">
    <location>
        <begin position="109"/>
        <end position="144"/>
    </location>
</feature>
<dbReference type="AlphaFoldDB" id="A0A2H2ZYP0"/>
<comment type="caution">
    <text evidence="2">The sequence shown here is derived from an EMBL/GenBank/DDBJ whole genome shotgun (WGS) entry which is preliminary data.</text>
</comment>
<protein>
    <submittedName>
        <fullName evidence="2">Uncharacterized protein</fullName>
    </submittedName>
</protein>
<evidence type="ECO:0000313" key="3">
    <source>
        <dbReference type="Proteomes" id="UP000219286"/>
    </source>
</evidence>
<gene>
    <name evidence="2" type="ORF">A9Z42_0078120</name>
</gene>
<keyword evidence="3" id="KW-1185">Reference proteome</keyword>
<evidence type="ECO:0000313" key="2">
    <source>
        <dbReference type="EMBL" id="OTA06996.1"/>
    </source>
</evidence>
<accession>A0A2H2ZYP0</accession>